<dbReference type="Proteomes" id="UP001596022">
    <property type="component" value="Unassembled WGS sequence"/>
</dbReference>
<name>A0ABV9GN43_9BACL</name>
<feature type="transmembrane region" description="Helical" evidence="7">
    <location>
        <begin position="266"/>
        <end position="285"/>
    </location>
</feature>
<organism evidence="8 9">
    <name type="scientific">Camelliibacillus cellulosilyticus</name>
    <dbReference type="NCBI Taxonomy" id="2174486"/>
    <lineage>
        <taxon>Bacteria</taxon>
        <taxon>Bacillati</taxon>
        <taxon>Bacillota</taxon>
        <taxon>Bacilli</taxon>
        <taxon>Bacillales</taxon>
        <taxon>Sporolactobacillaceae</taxon>
        <taxon>Camelliibacillus</taxon>
    </lineage>
</organism>
<evidence type="ECO:0000256" key="2">
    <source>
        <dbReference type="ARBA" id="ARBA00022448"/>
    </source>
</evidence>
<feature type="transmembrane region" description="Helical" evidence="7">
    <location>
        <begin position="228"/>
        <end position="254"/>
    </location>
</feature>
<keyword evidence="3" id="KW-1003">Cell membrane</keyword>
<feature type="transmembrane region" description="Helical" evidence="7">
    <location>
        <begin position="21"/>
        <end position="39"/>
    </location>
</feature>
<keyword evidence="9" id="KW-1185">Reference proteome</keyword>
<sequence>MKNAFSVFKKMDYTRMFFAAFTSRMGSVIGMTAFAFYLLHRFSEQPFYVSLTEMMYSLPTLAVFFIVGVLADRMDRQKIAANSEWISAVLSLILIGAIAIGWMPLIFTILFIRSAIGNFFSPAEQALVQGVLTDKEYTSAAGLNQMTASIFMLFGNGIGIAFYWLVGVQGAVLADAISFIISGILIRTCRLDEGIRLPNGKHRFRDLKPHMMFNDFKLGLIYTLKHKLLLALIAGFFVFGAVNGAFSVIPLFILKYKLVPTSYETWAIWEGIALGAGILVGSVIASSIAGKFKLYQLIYSGLLPTGLLAIACAFVQNVYLYLGLVFVIALLLPFANVAIGGWLPKIVDPKMMGRVEGLINPLMMVSQTLALAAISALFPAFLTVGGLFVAVGLLVTVVAVFYFFVLPRLARNFEMENEIAEEPSKALV</sequence>
<dbReference type="PANTHER" id="PTHR43266:SF8">
    <property type="entry name" value="MACROLIDE-EFFLUX PROTEIN"/>
    <property type="match status" value="1"/>
</dbReference>
<evidence type="ECO:0000256" key="6">
    <source>
        <dbReference type="ARBA" id="ARBA00023136"/>
    </source>
</evidence>
<evidence type="ECO:0000256" key="7">
    <source>
        <dbReference type="SAM" id="Phobius"/>
    </source>
</evidence>
<dbReference type="CDD" id="cd06173">
    <property type="entry name" value="MFS_MefA_like"/>
    <property type="match status" value="1"/>
</dbReference>
<accession>A0ABV9GN43</accession>
<dbReference type="PANTHER" id="PTHR43266">
    <property type="entry name" value="MACROLIDE-EFFLUX PROTEIN"/>
    <property type="match status" value="1"/>
</dbReference>
<proteinExistence type="predicted"/>
<evidence type="ECO:0000256" key="4">
    <source>
        <dbReference type="ARBA" id="ARBA00022692"/>
    </source>
</evidence>
<evidence type="ECO:0000313" key="8">
    <source>
        <dbReference type="EMBL" id="MFC4618080.1"/>
    </source>
</evidence>
<keyword evidence="2" id="KW-0813">Transport</keyword>
<dbReference type="Gene3D" id="1.20.1250.20">
    <property type="entry name" value="MFS general substrate transporter like domains"/>
    <property type="match status" value="1"/>
</dbReference>
<evidence type="ECO:0000256" key="1">
    <source>
        <dbReference type="ARBA" id="ARBA00004651"/>
    </source>
</evidence>
<comment type="caution">
    <text evidence="8">The sequence shown here is derived from an EMBL/GenBank/DDBJ whole genome shotgun (WGS) entry which is preliminary data.</text>
</comment>
<gene>
    <name evidence="8" type="ORF">ACFO4N_04975</name>
</gene>
<dbReference type="InterPro" id="IPR036259">
    <property type="entry name" value="MFS_trans_sf"/>
</dbReference>
<dbReference type="Pfam" id="PF07690">
    <property type="entry name" value="MFS_1"/>
    <property type="match status" value="1"/>
</dbReference>
<evidence type="ECO:0000256" key="3">
    <source>
        <dbReference type="ARBA" id="ARBA00022475"/>
    </source>
</evidence>
<feature type="transmembrane region" description="Helical" evidence="7">
    <location>
        <begin position="384"/>
        <end position="405"/>
    </location>
</feature>
<keyword evidence="5 7" id="KW-1133">Transmembrane helix</keyword>
<dbReference type="EMBL" id="JBHSFW010000001">
    <property type="protein sequence ID" value="MFC4618080.1"/>
    <property type="molecule type" value="Genomic_DNA"/>
</dbReference>
<dbReference type="RefSeq" id="WP_376845085.1">
    <property type="nucleotide sequence ID" value="NZ_JBHSFW010000001.1"/>
</dbReference>
<comment type="subcellular location">
    <subcellularLocation>
        <location evidence="1">Cell membrane</location>
        <topology evidence="1">Multi-pass membrane protein</topology>
    </subcellularLocation>
</comment>
<feature type="transmembrane region" description="Helical" evidence="7">
    <location>
        <begin position="355"/>
        <end position="378"/>
    </location>
</feature>
<feature type="transmembrane region" description="Helical" evidence="7">
    <location>
        <begin position="297"/>
        <end position="316"/>
    </location>
</feature>
<feature type="transmembrane region" description="Helical" evidence="7">
    <location>
        <begin position="322"/>
        <end position="343"/>
    </location>
</feature>
<keyword evidence="6 7" id="KW-0472">Membrane</keyword>
<dbReference type="SUPFAM" id="SSF103473">
    <property type="entry name" value="MFS general substrate transporter"/>
    <property type="match status" value="1"/>
</dbReference>
<dbReference type="InterPro" id="IPR011701">
    <property type="entry name" value="MFS"/>
</dbReference>
<reference evidence="9" key="1">
    <citation type="journal article" date="2019" name="Int. J. Syst. Evol. Microbiol.">
        <title>The Global Catalogue of Microorganisms (GCM) 10K type strain sequencing project: providing services to taxonomists for standard genome sequencing and annotation.</title>
        <authorList>
            <consortium name="The Broad Institute Genomics Platform"/>
            <consortium name="The Broad Institute Genome Sequencing Center for Infectious Disease"/>
            <person name="Wu L."/>
            <person name="Ma J."/>
        </authorList>
    </citation>
    <scope>NUCLEOTIDE SEQUENCE [LARGE SCALE GENOMIC DNA]</scope>
    <source>
        <strain evidence="9">CGMCC 1.16306</strain>
    </source>
</reference>
<keyword evidence="4 7" id="KW-0812">Transmembrane</keyword>
<protein>
    <submittedName>
        <fullName evidence="8">MFS transporter</fullName>
    </submittedName>
</protein>
<feature type="transmembrane region" description="Helical" evidence="7">
    <location>
        <begin position="85"/>
        <end position="112"/>
    </location>
</feature>
<evidence type="ECO:0000256" key="5">
    <source>
        <dbReference type="ARBA" id="ARBA00022989"/>
    </source>
</evidence>
<evidence type="ECO:0000313" key="9">
    <source>
        <dbReference type="Proteomes" id="UP001596022"/>
    </source>
</evidence>
<feature type="transmembrane region" description="Helical" evidence="7">
    <location>
        <begin position="54"/>
        <end position="73"/>
    </location>
</feature>